<evidence type="ECO:0000256" key="1">
    <source>
        <dbReference type="ARBA" id="ARBA00022536"/>
    </source>
</evidence>
<dbReference type="InParanoid" id="A9VC07"/>
<keyword evidence="6" id="KW-0175">Coiled coil</keyword>
<dbReference type="FunFam" id="2.10.25.10:FF:000038">
    <property type="entry name" value="Fibrillin 2"/>
    <property type="match status" value="1"/>
</dbReference>
<dbReference type="InterPro" id="IPR000742">
    <property type="entry name" value="EGF"/>
</dbReference>
<feature type="domain" description="EGF-like" evidence="7">
    <location>
        <begin position="302"/>
        <end position="339"/>
    </location>
</feature>
<dbReference type="PANTHER" id="PTHR24039:SF58">
    <property type="entry name" value="EGF-LIKE DOMAIN-CONTAINING PROTEIN"/>
    <property type="match status" value="1"/>
</dbReference>
<dbReference type="InterPro" id="IPR001881">
    <property type="entry name" value="EGF-like_Ca-bd_dom"/>
</dbReference>
<keyword evidence="9" id="KW-1185">Reference proteome</keyword>
<name>A9VC07_MONBE</name>
<dbReference type="PROSITE" id="PS50026">
    <property type="entry name" value="EGF_3"/>
    <property type="match status" value="1"/>
</dbReference>
<dbReference type="PROSITE" id="PS00010">
    <property type="entry name" value="ASX_HYDROXYL"/>
    <property type="match status" value="1"/>
</dbReference>
<evidence type="ECO:0000256" key="3">
    <source>
        <dbReference type="ARBA" id="ARBA00022737"/>
    </source>
</evidence>
<dbReference type="InterPro" id="IPR049883">
    <property type="entry name" value="NOTCH1_EGF-like"/>
</dbReference>
<evidence type="ECO:0000259" key="7">
    <source>
        <dbReference type="PROSITE" id="PS50026"/>
    </source>
</evidence>
<comment type="caution">
    <text evidence="5">Lacks conserved residue(s) required for the propagation of feature annotation.</text>
</comment>
<dbReference type="EMBL" id="CH991579">
    <property type="protein sequence ID" value="EDQ84942.1"/>
    <property type="molecule type" value="Genomic_DNA"/>
</dbReference>
<proteinExistence type="predicted"/>
<keyword evidence="2" id="KW-0732">Signal</keyword>
<dbReference type="InterPro" id="IPR009030">
    <property type="entry name" value="Growth_fac_rcpt_cys_sf"/>
</dbReference>
<reference evidence="8 9" key="1">
    <citation type="journal article" date="2008" name="Nature">
        <title>The genome of the choanoflagellate Monosiga brevicollis and the origin of metazoans.</title>
        <authorList>
            <consortium name="JGI Sequencing"/>
            <person name="King N."/>
            <person name="Westbrook M.J."/>
            <person name="Young S.L."/>
            <person name="Kuo A."/>
            <person name="Abedin M."/>
            <person name="Chapman J."/>
            <person name="Fairclough S."/>
            <person name="Hellsten U."/>
            <person name="Isogai Y."/>
            <person name="Letunic I."/>
            <person name="Marr M."/>
            <person name="Pincus D."/>
            <person name="Putnam N."/>
            <person name="Rokas A."/>
            <person name="Wright K.J."/>
            <person name="Zuzow R."/>
            <person name="Dirks W."/>
            <person name="Good M."/>
            <person name="Goodstein D."/>
            <person name="Lemons D."/>
            <person name="Li W."/>
            <person name="Lyons J.B."/>
            <person name="Morris A."/>
            <person name="Nichols S."/>
            <person name="Richter D.J."/>
            <person name="Salamov A."/>
            <person name="Bork P."/>
            <person name="Lim W.A."/>
            <person name="Manning G."/>
            <person name="Miller W.T."/>
            <person name="McGinnis W."/>
            <person name="Shapiro H."/>
            <person name="Tjian R."/>
            <person name="Grigoriev I.V."/>
            <person name="Rokhsar D."/>
        </authorList>
    </citation>
    <scope>NUCLEOTIDE SEQUENCE [LARGE SCALE GENOMIC DNA]</scope>
    <source>
        <strain evidence="9">MX1 / ATCC 50154</strain>
    </source>
</reference>
<evidence type="ECO:0000256" key="4">
    <source>
        <dbReference type="ARBA" id="ARBA00023157"/>
    </source>
</evidence>
<dbReference type="PROSITE" id="PS01187">
    <property type="entry name" value="EGF_CA"/>
    <property type="match status" value="1"/>
</dbReference>
<evidence type="ECO:0000313" key="8">
    <source>
        <dbReference type="EMBL" id="EDQ84942.1"/>
    </source>
</evidence>
<gene>
    <name evidence="8" type="ORF">MONBRDRAFT_34480</name>
</gene>
<dbReference type="RefSeq" id="XP_001750283.1">
    <property type="nucleotide sequence ID" value="XM_001750231.1"/>
</dbReference>
<dbReference type="GeneID" id="5895532"/>
<dbReference type="PANTHER" id="PTHR24039">
    <property type="entry name" value="FIBRILLIN-RELATED"/>
    <property type="match status" value="1"/>
</dbReference>
<sequence length="774" mass="81925">MVPLAAAADEAPSVTVENGNLIFVLNSSKSVLIEQGTNTLDLLTVIASMQASLSDAHATIAALNQTCADLQQELGATRATLNASISAVAQDVSQLANATDLQLNQKADADEVSLALASAVDSMRDYANEVGTATAQAAAEARQILVNTTAFAAYRSEIADLVATLVTKAALADNLDDILEEMALLLDHELTYVYGNMSLLNGTISSATFNANADSILNCFSQGLVFDADLNRCVPTFVHGGCSASGPVIAHLAASTCTNRSFDGTCLVTCAENYSPERSATYVCNEFAEWVPVSGDALVCADSDECAAGAPCPDMATCVNLEGSYECRCPSGNFTIDPNADSCYGLFVRFLDRPERMLFDFESNCEKLEQDVPTVIPTDAVAVLASLSMYNSLGNDHCVYSLGRDNDVPCSNYDNDVYNANTYLNDILQTQNGDNGGAQGDGMAVGTTIIPLAGRTIKGGVSGLTRGVNSLTVYIYGYLTGAGESTLLSVNQVHNLRQTSNRGFSKYDLKPSHIPATGVAGVLTASSMFVSNRDDHFNMAFGRDTSNMPNNWDNAPYTSALQYWGDAVTTNEGDSSVASAHYGWSTFLMTGSLGDGTIKVDAGMGANSDNPTVYLTLQVFGYIPSAPFTNIIYLPTSAARTMKFAPTARTVTTGISPPAGSGVPTNAKALITTIYTHEHTSSSDHVVHTFGRDATHTASIIRNGIHDSNVYFNDVQISHDGGTAGSRWYYGHWHGTQIIPLKDDGTFDAVFCDSESTPGTAHYITIAVIGYVAA</sequence>
<dbReference type="SUPFAM" id="SSF57184">
    <property type="entry name" value="Growth factor receptor domain"/>
    <property type="match status" value="1"/>
</dbReference>
<dbReference type="AlphaFoldDB" id="A9VC07"/>
<evidence type="ECO:0000256" key="6">
    <source>
        <dbReference type="SAM" id="Coils"/>
    </source>
</evidence>
<evidence type="ECO:0000313" key="9">
    <source>
        <dbReference type="Proteomes" id="UP000001357"/>
    </source>
</evidence>
<evidence type="ECO:0000256" key="5">
    <source>
        <dbReference type="PROSITE-ProRule" id="PRU00076"/>
    </source>
</evidence>
<protein>
    <recommendedName>
        <fullName evidence="7">EGF-like domain-containing protein</fullName>
    </recommendedName>
</protein>
<dbReference type="InterPro" id="IPR018097">
    <property type="entry name" value="EGF_Ca-bd_CS"/>
</dbReference>
<dbReference type="Gene3D" id="2.10.25.10">
    <property type="entry name" value="Laminin"/>
    <property type="match status" value="1"/>
</dbReference>
<keyword evidence="4" id="KW-1015">Disulfide bond</keyword>
<keyword evidence="3" id="KW-0677">Repeat</keyword>
<dbReference type="SMART" id="SM00179">
    <property type="entry name" value="EGF_CA"/>
    <property type="match status" value="1"/>
</dbReference>
<keyword evidence="1 5" id="KW-0245">EGF-like domain</keyword>
<feature type="coiled-coil region" evidence="6">
    <location>
        <begin position="53"/>
        <end position="80"/>
    </location>
</feature>
<accession>A9VC07</accession>
<evidence type="ECO:0000256" key="2">
    <source>
        <dbReference type="ARBA" id="ARBA00022729"/>
    </source>
</evidence>
<dbReference type="GO" id="GO:0005509">
    <property type="term" value="F:calcium ion binding"/>
    <property type="evidence" value="ECO:0007669"/>
    <property type="project" value="InterPro"/>
</dbReference>
<dbReference type="Pfam" id="PF07645">
    <property type="entry name" value="EGF_CA"/>
    <property type="match status" value="1"/>
</dbReference>
<dbReference type="CDD" id="cd00054">
    <property type="entry name" value="EGF_CA"/>
    <property type="match status" value="1"/>
</dbReference>
<dbReference type="Proteomes" id="UP000001357">
    <property type="component" value="Unassembled WGS sequence"/>
</dbReference>
<dbReference type="STRING" id="81824.A9VC07"/>
<dbReference type="SUPFAM" id="SSF57196">
    <property type="entry name" value="EGF/Laminin"/>
    <property type="match status" value="1"/>
</dbReference>
<dbReference type="InterPro" id="IPR000152">
    <property type="entry name" value="EGF-type_Asp/Asn_hydroxyl_site"/>
</dbReference>
<dbReference type="KEGG" id="mbr:MONBRDRAFT_34480"/>
<organism evidence="8 9">
    <name type="scientific">Monosiga brevicollis</name>
    <name type="common">Choanoflagellate</name>
    <dbReference type="NCBI Taxonomy" id="81824"/>
    <lineage>
        <taxon>Eukaryota</taxon>
        <taxon>Choanoflagellata</taxon>
        <taxon>Craspedida</taxon>
        <taxon>Salpingoecidae</taxon>
        <taxon>Monosiga</taxon>
    </lineage>
</organism>